<evidence type="ECO:0000313" key="8">
    <source>
        <dbReference type="Proteomes" id="UP000692954"/>
    </source>
</evidence>
<protein>
    <recommendedName>
        <fullName evidence="9">Protein translocase subunit SecA</fullName>
    </recommendedName>
</protein>
<dbReference type="InterPro" id="IPR014001">
    <property type="entry name" value="Helicase_ATP-bd"/>
</dbReference>
<keyword evidence="1" id="KW-0963">Cytoplasm</keyword>
<dbReference type="GO" id="GO:0005524">
    <property type="term" value="F:ATP binding"/>
    <property type="evidence" value="ECO:0007669"/>
    <property type="project" value="InterPro"/>
</dbReference>
<feature type="domain" description="SecA family profile" evidence="6">
    <location>
        <begin position="95"/>
        <end position="693"/>
    </location>
</feature>
<dbReference type="SMART" id="SM00957">
    <property type="entry name" value="SecA_DEAD"/>
    <property type="match status" value="1"/>
</dbReference>
<dbReference type="InterPro" id="IPR011115">
    <property type="entry name" value="SecA_DEAD"/>
</dbReference>
<dbReference type="GO" id="GO:0016020">
    <property type="term" value="C:membrane"/>
    <property type="evidence" value="ECO:0007669"/>
    <property type="project" value="InterPro"/>
</dbReference>
<evidence type="ECO:0000256" key="1">
    <source>
        <dbReference type="ARBA" id="ARBA00022490"/>
    </source>
</evidence>
<accession>A0A8S1PS62</accession>
<sequence length="1528" mass="179816">MFYEKKNNYFKQNIQKLIEKQMPEEVLWNEEELINLRNLISKQIINQQRVDIIIQYIKSDNLSKKIIYQILDCQFKSIDEFLNLVDIYRQNQKQDPFIVDVNTDWNNEQIQNLFREFQNLNYINYRSNQDTKELLFQLQNDFNNSQQNQQNIPIQSDFVESSSQLEYQDLLYLCMNVKQLFSYYPRPVKLFNHCDNKGRLAQIYTGEGKTLIVAMLSVLLCKKKRINVDIVTSSPVLAIRDAKDLSPFYSLFKITVSHNINVSEYKEGILPCYNCQIIYGDTHSFQADILRHEYSELGTMGNRQQGYIIIDEVDSMLIDGNSNKTILSSPNPAMIDLTKVLRLIWDEICKVEPNLLKNKRKVWIESTRQDGNLTVDLEEYIENTLNIQLKDTLKNFFLPFRLDYIHFMKKFWIESAIQAKFYLQEDVNYKVDKDKVRIIDYQNTGVIHKENMHWQKGLHQFIQLKHQLSVSPLRISTNFISNISYFKRYKSQLLGLTGTLGSKMTQNLLAKQYNVDFIFMPPFKQSLLKQEPGIATLSEEDWLDQILQVVKQQMERKRAILIINQTINDVNKINKHLEKFNPITYFDDSQEIISKINPETLIVATNLAGRGTDLNTNEELERNGGLHVIMSFLPRNIRIQYQGFGRTARQGKQGTAQLIINFKNNLYCGQMTKIQTIEEAIDYFERQTQRKFSTLFDVLYELRNHNEQEYINEIERDMEKLLKEDRCFQKFQIIAKRKVNIKENRAAFQALEERWGMYVDQYQEKGLDENYIEELLNSNEVGNPKYLVLQGLNNSDFNLINQAAEIQKNDPYASFYKGIGQIRNEDYPGGIKSLQQSKEMFLNKIDDEKGFEMASKLNRMQINQVQNLTDVQNSDQQNLILPNLDFNIQNCPPISFGLQKKDFLDEKINNHIKVYQKAINNIDDMLNTLQNFDQKNEELELSWKPVIEEDEKQDEKQKPDLQQSIKDQEEVMQDGPLPVLCNLLKRKKKRKWWQYVAMFILGLCQFFIGCFICAKTCGLAMPIGRALIKEGISDMVYAVTTAWQKQDINWRSWGQQKGITIATTLAFAGPAAISEALKIGGQGFKSLQKMGINDFLKQIPAVTSEGLQKAIYWLPKSQQNYIEGQYDTLKQVSQVASITDNKQNILRLAEDIISDQVQRKTITQETATEIQDIVKQNFEQSQGSTEALSNSFNQIAKKYIRFKMAQSKSEEDPKLFKQNGEQIFIQKRDNVKRDIEQYDQLEKDLQQNLESFSNNIMNIYSNDQYLQKYLTAIEFFYKSQNNLKALCKELMQSFRAQKKDYQKECQNLQLTDPKSNQEFYEKVIRLSIYQFCQSKTLYAEPLYLIFLKEYENQYNIQLEEIQKMKEELDEQSRIIDQQKQSYNYLNGNATQLNRSIDDYNNKSQNFNQSKDRLREVNQFEYQQFAKNIITHMYDRKIINHDGISFSESSFMQEFNIYLNKQNQKQNVIQFVEKIIKNCFDQIGVYKSQKHKSKLSLAIIIEMLEEIEQFIYQSKLKDADNKIRKKIFD</sequence>
<feature type="transmembrane region" description="Helical" evidence="3">
    <location>
        <begin position="992"/>
        <end position="1014"/>
    </location>
</feature>
<dbReference type="Proteomes" id="UP000692954">
    <property type="component" value="Unassembled WGS sequence"/>
</dbReference>
<reference evidence="7" key="1">
    <citation type="submission" date="2021-01" db="EMBL/GenBank/DDBJ databases">
        <authorList>
            <consortium name="Genoscope - CEA"/>
            <person name="William W."/>
        </authorList>
    </citation>
    <scope>NUCLEOTIDE SEQUENCE</scope>
</reference>
<dbReference type="PANTHER" id="PTHR30612">
    <property type="entry name" value="SECA INNER MEMBRANE COMPONENT OF SEC PROTEIN SECRETION SYSTEM"/>
    <property type="match status" value="1"/>
</dbReference>
<feature type="coiled-coil region" evidence="2">
    <location>
        <begin position="915"/>
        <end position="942"/>
    </location>
</feature>
<feature type="domain" description="Helicase ATP-binding" evidence="4">
    <location>
        <begin position="190"/>
        <end position="350"/>
    </location>
</feature>
<dbReference type="InterPro" id="IPR014018">
    <property type="entry name" value="SecA_motor_DEAD"/>
</dbReference>
<organism evidence="7 8">
    <name type="scientific">Paramecium sonneborni</name>
    <dbReference type="NCBI Taxonomy" id="65129"/>
    <lineage>
        <taxon>Eukaryota</taxon>
        <taxon>Sar</taxon>
        <taxon>Alveolata</taxon>
        <taxon>Ciliophora</taxon>
        <taxon>Intramacronucleata</taxon>
        <taxon>Oligohymenophorea</taxon>
        <taxon>Peniculida</taxon>
        <taxon>Parameciidae</taxon>
        <taxon>Paramecium</taxon>
    </lineage>
</organism>
<keyword evidence="3" id="KW-1133">Transmembrane helix</keyword>
<dbReference type="EMBL" id="CAJJDN010000085">
    <property type="protein sequence ID" value="CAD8106005.1"/>
    <property type="molecule type" value="Genomic_DNA"/>
</dbReference>
<proteinExistence type="predicted"/>
<name>A0A8S1PS62_9CILI</name>
<keyword evidence="2" id="KW-0175">Coiled coil</keyword>
<dbReference type="PROSITE" id="PS51192">
    <property type="entry name" value="HELICASE_ATP_BIND_1"/>
    <property type="match status" value="1"/>
</dbReference>
<dbReference type="OrthoDB" id="311493at2759"/>
<keyword evidence="3" id="KW-0472">Membrane</keyword>
<evidence type="ECO:0000259" key="4">
    <source>
        <dbReference type="PROSITE" id="PS51192"/>
    </source>
</evidence>
<dbReference type="InterPro" id="IPR000185">
    <property type="entry name" value="SecA"/>
</dbReference>
<dbReference type="InterPro" id="IPR001650">
    <property type="entry name" value="Helicase_C-like"/>
</dbReference>
<feature type="coiled-coil region" evidence="2">
    <location>
        <begin position="1228"/>
        <end position="1255"/>
    </location>
</feature>
<evidence type="ECO:0000259" key="5">
    <source>
        <dbReference type="PROSITE" id="PS51194"/>
    </source>
</evidence>
<dbReference type="PROSITE" id="PS51194">
    <property type="entry name" value="HELICASE_CTER"/>
    <property type="match status" value="1"/>
</dbReference>
<dbReference type="Pfam" id="PF01043">
    <property type="entry name" value="SecA_PP_bind"/>
    <property type="match status" value="1"/>
</dbReference>
<evidence type="ECO:0000259" key="6">
    <source>
        <dbReference type="PROSITE" id="PS51196"/>
    </source>
</evidence>
<evidence type="ECO:0000256" key="2">
    <source>
        <dbReference type="SAM" id="Coils"/>
    </source>
</evidence>
<dbReference type="GO" id="GO:0006605">
    <property type="term" value="P:protein targeting"/>
    <property type="evidence" value="ECO:0007669"/>
    <property type="project" value="InterPro"/>
</dbReference>
<comment type="caution">
    <text evidence="7">The sequence shown here is derived from an EMBL/GenBank/DDBJ whole genome shotgun (WGS) entry which is preliminary data.</text>
</comment>
<keyword evidence="3" id="KW-0812">Transmembrane</keyword>
<feature type="domain" description="Helicase C-terminal" evidence="5">
    <location>
        <begin position="542"/>
        <end position="692"/>
    </location>
</feature>
<dbReference type="GO" id="GO:0006886">
    <property type="term" value="P:intracellular protein transport"/>
    <property type="evidence" value="ECO:0007669"/>
    <property type="project" value="InterPro"/>
</dbReference>
<evidence type="ECO:0000313" key="7">
    <source>
        <dbReference type="EMBL" id="CAD8106005.1"/>
    </source>
</evidence>
<dbReference type="InterPro" id="IPR011130">
    <property type="entry name" value="SecA_preprotein_X-link_dom"/>
</dbReference>
<evidence type="ECO:0008006" key="9">
    <source>
        <dbReference type="Google" id="ProtNLM"/>
    </source>
</evidence>
<feature type="coiled-coil region" evidence="2">
    <location>
        <begin position="1347"/>
        <end position="1416"/>
    </location>
</feature>
<dbReference type="GO" id="GO:0017038">
    <property type="term" value="P:protein import"/>
    <property type="evidence" value="ECO:0007669"/>
    <property type="project" value="InterPro"/>
</dbReference>
<dbReference type="PANTHER" id="PTHR30612:SF0">
    <property type="entry name" value="CHLOROPLAST PROTEIN-TRANSPORTING ATPASE"/>
    <property type="match status" value="1"/>
</dbReference>
<keyword evidence="8" id="KW-1185">Reference proteome</keyword>
<evidence type="ECO:0000256" key="3">
    <source>
        <dbReference type="SAM" id="Phobius"/>
    </source>
</evidence>
<dbReference type="Pfam" id="PF07517">
    <property type="entry name" value="SecA_DEAD"/>
    <property type="match status" value="1"/>
</dbReference>
<dbReference type="PROSITE" id="PS51196">
    <property type="entry name" value="SECA_MOTOR_DEAD"/>
    <property type="match status" value="1"/>
</dbReference>
<gene>
    <name evidence="7" type="ORF">PSON_ATCC_30995.1.T0850227</name>
</gene>